<comment type="caution">
    <text evidence="1">The sequence shown here is derived from an EMBL/GenBank/DDBJ whole genome shotgun (WGS) entry which is preliminary data.</text>
</comment>
<reference evidence="2" key="1">
    <citation type="journal article" date="2023" name="Nat. Plants">
        <title>Single-cell RNA sequencing provides a high-resolution roadmap for understanding the multicellular compartmentation of specialized metabolism.</title>
        <authorList>
            <person name="Sun S."/>
            <person name="Shen X."/>
            <person name="Li Y."/>
            <person name="Li Y."/>
            <person name="Wang S."/>
            <person name="Li R."/>
            <person name="Zhang H."/>
            <person name="Shen G."/>
            <person name="Guo B."/>
            <person name="Wei J."/>
            <person name="Xu J."/>
            <person name="St-Pierre B."/>
            <person name="Chen S."/>
            <person name="Sun C."/>
        </authorList>
    </citation>
    <scope>NUCLEOTIDE SEQUENCE [LARGE SCALE GENOMIC DNA]</scope>
</reference>
<evidence type="ECO:0000313" key="1">
    <source>
        <dbReference type="EMBL" id="KAI5681514.1"/>
    </source>
</evidence>
<dbReference type="Proteomes" id="UP001060085">
    <property type="component" value="Linkage Group LG01"/>
</dbReference>
<dbReference type="EMBL" id="CM044701">
    <property type="protein sequence ID" value="KAI5681514.1"/>
    <property type="molecule type" value="Genomic_DNA"/>
</dbReference>
<name>A0ACC0C986_CATRO</name>
<organism evidence="1 2">
    <name type="scientific">Catharanthus roseus</name>
    <name type="common">Madagascar periwinkle</name>
    <name type="synonym">Vinca rosea</name>
    <dbReference type="NCBI Taxonomy" id="4058"/>
    <lineage>
        <taxon>Eukaryota</taxon>
        <taxon>Viridiplantae</taxon>
        <taxon>Streptophyta</taxon>
        <taxon>Embryophyta</taxon>
        <taxon>Tracheophyta</taxon>
        <taxon>Spermatophyta</taxon>
        <taxon>Magnoliopsida</taxon>
        <taxon>eudicotyledons</taxon>
        <taxon>Gunneridae</taxon>
        <taxon>Pentapetalae</taxon>
        <taxon>asterids</taxon>
        <taxon>lamiids</taxon>
        <taxon>Gentianales</taxon>
        <taxon>Apocynaceae</taxon>
        <taxon>Rauvolfioideae</taxon>
        <taxon>Vinceae</taxon>
        <taxon>Catharanthinae</taxon>
        <taxon>Catharanthus</taxon>
    </lineage>
</organism>
<proteinExistence type="predicted"/>
<protein>
    <submittedName>
        <fullName evidence="1">Uncharacterized protein</fullName>
    </submittedName>
</protein>
<evidence type="ECO:0000313" key="2">
    <source>
        <dbReference type="Proteomes" id="UP001060085"/>
    </source>
</evidence>
<accession>A0ACC0C986</accession>
<gene>
    <name evidence="1" type="ORF">M9H77_02742</name>
</gene>
<keyword evidence="2" id="KW-1185">Reference proteome</keyword>
<sequence>MVKVRMPMLDGKKTLKNKEVAEVEGQEKGKEWQLEVGGRDISFDYRLLNTILRTPENGIRFYTKNKKCFDPNLYSERRFEELFTKFVITLVLEKSTTNIPLKEMVFSKNEEDMLVRGRQDDNNESDEDDERNEEKEAMNMDEEESLEEHEEETCRREMRQNKRQEQVEEGQSFVSVCQLMDMIASLQVSMNSRFDALDGKISDIQERVYKKNKRYTKGVSRVIYKEAKDQSRLQDFMKMK</sequence>